<gene>
    <name evidence="1" type="ORF">MCOR_1326</name>
</gene>
<dbReference type="AlphaFoldDB" id="A0A6J7ZXR3"/>
<dbReference type="OrthoDB" id="6153280at2759"/>
<reference evidence="1 2" key="1">
    <citation type="submission" date="2020-06" db="EMBL/GenBank/DDBJ databases">
        <authorList>
            <person name="Li R."/>
            <person name="Bekaert M."/>
        </authorList>
    </citation>
    <scope>NUCLEOTIDE SEQUENCE [LARGE SCALE GENOMIC DNA]</scope>
    <source>
        <strain evidence="2">wild</strain>
    </source>
</reference>
<sequence length="236" mass="27318">MSEPAQLDSLIKQRVQESVSTVQNDIIQHMDRIIKSRTTWSRPNRPKSISEGYDILRHKPKIGKSADQSENGLKTVTEYETHSLADDSKDEKRINRAENKAAQKIKNKKRSTQHIPTPYSTYQSLRSNFNVPRNNLPVQCPGKCYECDIPEHWRVDNQTGAFGEVMQRNKNDKICNKTVDNTDSVDKRPISNDMHSQFVNLDNTVKSSYKGERFSGKYVTQYLQLLAKYKCEWLYS</sequence>
<name>A0A6J7ZXR3_MYTCO</name>
<proteinExistence type="predicted"/>
<accession>A0A6J7ZXR3</accession>
<organism evidence="1 2">
    <name type="scientific">Mytilus coruscus</name>
    <name type="common">Sea mussel</name>
    <dbReference type="NCBI Taxonomy" id="42192"/>
    <lineage>
        <taxon>Eukaryota</taxon>
        <taxon>Metazoa</taxon>
        <taxon>Spiralia</taxon>
        <taxon>Lophotrochozoa</taxon>
        <taxon>Mollusca</taxon>
        <taxon>Bivalvia</taxon>
        <taxon>Autobranchia</taxon>
        <taxon>Pteriomorphia</taxon>
        <taxon>Mytilida</taxon>
        <taxon>Mytiloidea</taxon>
        <taxon>Mytilidae</taxon>
        <taxon>Mytilinae</taxon>
        <taxon>Mytilus</taxon>
    </lineage>
</organism>
<protein>
    <submittedName>
        <fullName evidence="1">Uncharacterized protein</fullName>
    </submittedName>
</protein>
<evidence type="ECO:0000313" key="1">
    <source>
        <dbReference type="EMBL" id="CAC5357831.1"/>
    </source>
</evidence>
<keyword evidence="2" id="KW-1185">Reference proteome</keyword>
<dbReference type="Proteomes" id="UP000507470">
    <property type="component" value="Unassembled WGS sequence"/>
</dbReference>
<dbReference type="EMBL" id="CACVKT020000259">
    <property type="protein sequence ID" value="CAC5357831.1"/>
    <property type="molecule type" value="Genomic_DNA"/>
</dbReference>
<evidence type="ECO:0000313" key="2">
    <source>
        <dbReference type="Proteomes" id="UP000507470"/>
    </source>
</evidence>